<dbReference type="SMART" id="SM00679">
    <property type="entry name" value="CTNS"/>
    <property type="match status" value="2"/>
</dbReference>
<dbReference type="Proteomes" id="UP001491310">
    <property type="component" value="Unassembled WGS sequence"/>
</dbReference>
<keyword evidence="5 7" id="KW-1133">Transmembrane helix</keyword>
<sequence length="339" mass="37675">MQKDGPRRSHRMSRSRLARFQAILEEGHAAAGITITTALTLGLILGFILPTDKEIPAGYARLSSVFGWTYFACWWVGWYPQLIQNFLGRTVVGISFDFSIYNFIGFVCYSTFNCALYFSPSIRREYRRWHGGYDSDVRANDVAFSLHCNLMTVLGLTQIILFEKGGQKVSRLCWTACSLVGLVCAAYLGAVLLGLRNFSTLGFLYLLGYVKLAATIIKYLPQMWLNHKRRTTDGWNISNALTDMSGGFFSLAQQILDAYALQDISIVTGDIVKLALGLVSIMYCLILAGQHYFMYQTPADKLGRIEEGESGGAEEATLLDGRQATGVRRDGQLSAQAVL</sequence>
<name>A0ABR2YEL0_9CHLO</name>
<reference evidence="8 9" key="1">
    <citation type="journal article" date="2024" name="Nat. Commun.">
        <title>Phylogenomics reveals the evolutionary origins of lichenization in chlorophyte algae.</title>
        <authorList>
            <person name="Puginier C."/>
            <person name="Libourel C."/>
            <person name="Otte J."/>
            <person name="Skaloud P."/>
            <person name="Haon M."/>
            <person name="Grisel S."/>
            <person name="Petersen M."/>
            <person name="Berrin J.G."/>
            <person name="Delaux P.M."/>
            <person name="Dal Grande F."/>
            <person name="Keller J."/>
        </authorList>
    </citation>
    <scope>NUCLEOTIDE SEQUENCE [LARGE SCALE GENOMIC DNA]</scope>
    <source>
        <strain evidence="8 9">SAG 216-7</strain>
    </source>
</reference>
<organism evidence="8 9">
    <name type="scientific">Coccomyxa subellipsoidea</name>
    <dbReference type="NCBI Taxonomy" id="248742"/>
    <lineage>
        <taxon>Eukaryota</taxon>
        <taxon>Viridiplantae</taxon>
        <taxon>Chlorophyta</taxon>
        <taxon>core chlorophytes</taxon>
        <taxon>Trebouxiophyceae</taxon>
        <taxon>Trebouxiophyceae incertae sedis</taxon>
        <taxon>Coccomyxaceae</taxon>
        <taxon>Coccomyxa</taxon>
    </lineage>
</organism>
<protein>
    <recommendedName>
        <fullName evidence="10">PQ-loop-domain-containing protein</fullName>
    </recommendedName>
</protein>
<feature type="transmembrane region" description="Helical" evidence="7">
    <location>
        <begin position="98"/>
        <end position="118"/>
    </location>
</feature>
<proteinExistence type="predicted"/>
<evidence type="ECO:0008006" key="10">
    <source>
        <dbReference type="Google" id="ProtNLM"/>
    </source>
</evidence>
<dbReference type="PANTHER" id="PTHR13131:SF5">
    <property type="entry name" value="CYSTINOSIN"/>
    <property type="match status" value="1"/>
</dbReference>
<dbReference type="EMBL" id="JALJOT010000013">
    <property type="protein sequence ID" value="KAK9903968.1"/>
    <property type="molecule type" value="Genomic_DNA"/>
</dbReference>
<dbReference type="PANTHER" id="PTHR13131">
    <property type="entry name" value="CYSTINOSIN"/>
    <property type="match status" value="1"/>
</dbReference>
<evidence type="ECO:0000256" key="6">
    <source>
        <dbReference type="ARBA" id="ARBA00023136"/>
    </source>
</evidence>
<feature type="transmembrane region" description="Helical" evidence="7">
    <location>
        <begin position="172"/>
        <end position="195"/>
    </location>
</feature>
<dbReference type="InterPro" id="IPR005282">
    <property type="entry name" value="LC_transporter"/>
</dbReference>
<keyword evidence="2" id="KW-0813">Transport</keyword>
<evidence type="ECO:0000256" key="7">
    <source>
        <dbReference type="SAM" id="Phobius"/>
    </source>
</evidence>
<keyword evidence="4" id="KW-0677">Repeat</keyword>
<comment type="caution">
    <text evidence="8">The sequence shown here is derived from an EMBL/GenBank/DDBJ whole genome shotgun (WGS) entry which is preliminary data.</text>
</comment>
<feature type="transmembrane region" description="Helical" evidence="7">
    <location>
        <begin position="201"/>
        <end position="220"/>
    </location>
</feature>
<evidence type="ECO:0000256" key="4">
    <source>
        <dbReference type="ARBA" id="ARBA00022737"/>
    </source>
</evidence>
<feature type="transmembrane region" description="Helical" evidence="7">
    <location>
        <begin position="58"/>
        <end position="78"/>
    </location>
</feature>
<evidence type="ECO:0000256" key="5">
    <source>
        <dbReference type="ARBA" id="ARBA00022989"/>
    </source>
</evidence>
<evidence type="ECO:0000256" key="2">
    <source>
        <dbReference type="ARBA" id="ARBA00022448"/>
    </source>
</evidence>
<comment type="subcellular location">
    <subcellularLocation>
        <location evidence="1">Endomembrane system</location>
        <topology evidence="1">Multi-pass membrane protein</topology>
    </subcellularLocation>
</comment>
<keyword evidence="6 7" id="KW-0472">Membrane</keyword>
<feature type="transmembrane region" description="Helical" evidence="7">
    <location>
        <begin position="274"/>
        <end position="293"/>
    </location>
</feature>
<gene>
    <name evidence="8" type="ORF">WJX75_001565</name>
</gene>
<dbReference type="Pfam" id="PF04193">
    <property type="entry name" value="PQ-loop"/>
    <property type="match status" value="2"/>
</dbReference>
<dbReference type="Gene3D" id="1.20.1280.290">
    <property type="match status" value="1"/>
</dbReference>
<evidence type="ECO:0000313" key="9">
    <source>
        <dbReference type="Proteomes" id="UP001491310"/>
    </source>
</evidence>
<feature type="transmembrane region" description="Helical" evidence="7">
    <location>
        <begin position="29"/>
        <end position="49"/>
    </location>
</feature>
<evidence type="ECO:0000256" key="1">
    <source>
        <dbReference type="ARBA" id="ARBA00004127"/>
    </source>
</evidence>
<dbReference type="InterPro" id="IPR006603">
    <property type="entry name" value="PQ-loop_rpt"/>
</dbReference>
<evidence type="ECO:0000313" key="8">
    <source>
        <dbReference type="EMBL" id="KAK9903968.1"/>
    </source>
</evidence>
<accession>A0ABR2YEL0</accession>
<evidence type="ECO:0000256" key="3">
    <source>
        <dbReference type="ARBA" id="ARBA00022692"/>
    </source>
</evidence>
<keyword evidence="9" id="KW-1185">Reference proteome</keyword>
<keyword evidence="3 7" id="KW-0812">Transmembrane</keyword>